<proteinExistence type="predicted"/>
<reference evidence="1 2" key="1">
    <citation type="submission" date="2015-06" db="EMBL/GenBank/DDBJ databases">
        <title>Marinobacter subterrani, a genetically tractable neutrophilic iron-oxidizing strain isolated from the Soudan Iron Mine.</title>
        <authorList>
            <person name="Bonis B.M."/>
            <person name="Gralnick J.A."/>
        </authorList>
    </citation>
    <scope>NUCLEOTIDE SEQUENCE [LARGE SCALE GENOMIC DNA]</scope>
    <source>
        <strain evidence="1 2">JG233</strain>
    </source>
</reference>
<evidence type="ECO:0000313" key="2">
    <source>
        <dbReference type="Proteomes" id="UP000036102"/>
    </source>
</evidence>
<dbReference type="SUPFAM" id="SSF46955">
    <property type="entry name" value="Putative DNA-binding domain"/>
    <property type="match status" value="1"/>
</dbReference>
<organism evidence="1 2">
    <name type="scientific">Marinobacter subterrani</name>
    <dbReference type="NCBI Taxonomy" id="1658765"/>
    <lineage>
        <taxon>Bacteria</taxon>
        <taxon>Pseudomonadati</taxon>
        <taxon>Pseudomonadota</taxon>
        <taxon>Gammaproteobacteria</taxon>
        <taxon>Pseudomonadales</taxon>
        <taxon>Marinobacteraceae</taxon>
        <taxon>Marinobacter</taxon>
    </lineage>
</organism>
<dbReference type="Gene3D" id="1.10.238.160">
    <property type="match status" value="1"/>
</dbReference>
<dbReference type="InterPro" id="IPR010260">
    <property type="entry name" value="AlpA"/>
</dbReference>
<dbReference type="PANTHER" id="PTHR36154:SF1">
    <property type="entry name" value="DNA-BINDING TRANSCRIPTIONAL ACTIVATOR ALPA"/>
    <property type="match status" value="1"/>
</dbReference>
<accession>A0A0J7JF31</accession>
<dbReference type="Proteomes" id="UP000036102">
    <property type="component" value="Unassembled WGS sequence"/>
</dbReference>
<evidence type="ECO:0000313" key="1">
    <source>
        <dbReference type="EMBL" id="KMQ76391.1"/>
    </source>
</evidence>
<protein>
    <submittedName>
        <fullName evidence="1">Transcriptional regulator, AlpA family</fullName>
    </submittedName>
</protein>
<dbReference type="OrthoDB" id="8455288at2"/>
<dbReference type="STRING" id="1658765.Msub_12604"/>
<dbReference type="PATRIC" id="fig|1658765.3.peg.2623"/>
<sequence>MRVLRIEEVRAKTGLAKSTIYKYADRGIFPRPIPLGGRAVGWIDSEVHEWLQEKQVDRDMTHGARRGWGTQLTRDFK</sequence>
<comment type="caution">
    <text evidence="1">The sequence shown here is derived from an EMBL/GenBank/DDBJ whole genome shotgun (WGS) entry which is preliminary data.</text>
</comment>
<dbReference type="InterPro" id="IPR052931">
    <property type="entry name" value="Prophage_regulatory_activator"/>
</dbReference>
<dbReference type="AlphaFoldDB" id="A0A0J7JF31"/>
<dbReference type="InterPro" id="IPR009061">
    <property type="entry name" value="DNA-bd_dom_put_sf"/>
</dbReference>
<keyword evidence="2" id="KW-1185">Reference proteome</keyword>
<dbReference type="Pfam" id="PF05930">
    <property type="entry name" value="Phage_AlpA"/>
    <property type="match status" value="1"/>
</dbReference>
<dbReference type="RefSeq" id="WP_048496373.1">
    <property type="nucleotide sequence ID" value="NZ_LFBU01000001.1"/>
</dbReference>
<dbReference type="EMBL" id="LFBU01000001">
    <property type="protein sequence ID" value="KMQ76391.1"/>
    <property type="molecule type" value="Genomic_DNA"/>
</dbReference>
<dbReference type="PANTHER" id="PTHR36154">
    <property type="entry name" value="DNA-BINDING TRANSCRIPTIONAL ACTIVATOR ALPA"/>
    <property type="match status" value="1"/>
</dbReference>
<gene>
    <name evidence="1" type="ORF">Msub_12604</name>
</gene>
<name>A0A0J7JF31_9GAMM</name>